<protein>
    <submittedName>
        <fullName evidence="2">Uncharacterized protein</fullName>
    </submittedName>
</protein>
<accession>A0AAU7JFI0</accession>
<evidence type="ECO:0000313" key="2">
    <source>
        <dbReference type="EMBL" id="XBO38982.1"/>
    </source>
</evidence>
<name>A0AAU7JFI0_9HYPH</name>
<sequence>MDDSSWTLESVHALKRLAEERAPASVIGLKLGREAHEVRAKLLQLGLSAGPDVESPEAGPERAADEPRMHNL</sequence>
<reference evidence="2" key="1">
    <citation type="submission" date="2024-05" db="EMBL/GenBank/DDBJ databases">
        <authorList>
            <person name="Kim S."/>
            <person name="Heo J."/>
            <person name="Choi H."/>
            <person name="Choi Y."/>
            <person name="Kwon S.-W."/>
            <person name="Kim Y."/>
        </authorList>
    </citation>
    <scope>NUCLEOTIDE SEQUENCE</scope>
    <source>
        <strain evidence="2">KACC 23698</strain>
    </source>
</reference>
<dbReference type="AlphaFoldDB" id="A0AAU7JFI0"/>
<gene>
    <name evidence="2" type="ORF">ABEG18_25430</name>
</gene>
<dbReference type="EMBL" id="CP157484">
    <property type="protein sequence ID" value="XBO38982.1"/>
    <property type="molecule type" value="Genomic_DNA"/>
</dbReference>
<feature type="region of interest" description="Disordered" evidence="1">
    <location>
        <begin position="47"/>
        <end position="72"/>
    </location>
</feature>
<evidence type="ECO:0000256" key="1">
    <source>
        <dbReference type="SAM" id="MobiDB-lite"/>
    </source>
</evidence>
<proteinExistence type="predicted"/>
<feature type="compositionally biased region" description="Basic and acidic residues" evidence="1">
    <location>
        <begin position="59"/>
        <end position="72"/>
    </location>
</feature>
<dbReference type="RefSeq" id="WP_406855821.1">
    <property type="nucleotide sequence ID" value="NZ_CP157484.1"/>
</dbReference>
<organism evidence="2">
    <name type="scientific">Alsobacter sp. KACC 23698</name>
    <dbReference type="NCBI Taxonomy" id="3149229"/>
    <lineage>
        <taxon>Bacteria</taxon>
        <taxon>Pseudomonadati</taxon>
        <taxon>Pseudomonadota</taxon>
        <taxon>Alphaproteobacteria</taxon>
        <taxon>Hyphomicrobiales</taxon>
        <taxon>Alsobacteraceae</taxon>
        <taxon>Alsobacter</taxon>
    </lineage>
</organism>